<keyword evidence="1" id="KW-1133">Transmembrane helix</keyword>
<feature type="transmembrane region" description="Helical" evidence="1">
    <location>
        <begin position="112"/>
        <end position="136"/>
    </location>
</feature>
<sequence>MAEKVHFRSHFFTKEEIREKEDWLNEHFNRGYVISTLSELESGYFVQLVYDPDHHMHTRIRFFHHGMEETMDQWVTSKHEDAWSHDVHPVTGGYWVVIYRENAEKLPPVSQLLLIQFVELWWLWLLGTLLFAFLYFTK</sequence>
<evidence type="ECO:0000256" key="1">
    <source>
        <dbReference type="SAM" id="Phobius"/>
    </source>
</evidence>
<gene>
    <name evidence="2" type="ORF">ACFQNG_08610</name>
</gene>
<name>A0ABW2RJL2_9BACL</name>
<keyword evidence="3" id="KW-1185">Reference proteome</keyword>
<dbReference type="RefSeq" id="WP_379864511.1">
    <property type="nucleotide sequence ID" value="NZ_JBHTBW010000021.1"/>
</dbReference>
<evidence type="ECO:0000313" key="3">
    <source>
        <dbReference type="Proteomes" id="UP001596500"/>
    </source>
</evidence>
<organism evidence="2 3">
    <name type="scientific">Laceyella putida</name>
    <dbReference type="NCBI Taxonomy" id="110101"/>
    <lineage>
        <taxon>Bacteria</taxon>
        <taxon>Bacillati</taxon>
        <taxon>Bacillota</taxon>
        <taxon>Bacilli</taxon>
        <taxon>Bacillales</taxon>
        <taxon>Thermoactinomycetaceae</taxon>
        <taxon>Laceyella</taxon>
    </lineage>
</organism>
<keyword evidence="1" id="KW-0812">Transmembrane</keyword>
<keyword evidence="1" id="KW-0472">Membrane</keyword>
<evidence type="ECO:0000313" key="2">
    <source>
        <dbReference type="EMBL" id="MFC7441217.1"/>
    </source>
</evidence>
<protein>
    <recommendedName>
        <fullName evidence="4">DUF2812 domain-containing protein</fullName>
    </recommendedName>
</protein>
<dbReference type="Proteomes" id="UP001596500">
    <property type="component" value="Unassembled WGS sequence"/>
</dbReference>
<reference evidence="3" key="1">
    <citation type="journal article" date="2019" name="Int. J. Syst. Evol. Microbiol.">
        <title>The Global Catalogue of Microorganisms (GCM) 10K type strain sequencing project: providing services to taxonomists for standard genome sequencing and annotation.</title>
        <authorList>
            <consortium name="The Broad Institute Genomics Platform"/>
            <consortium name="The Broad Institute Genome Sequencing Center for Infectious Disease"/>
            <person name="Wu L."/>
            <person name="Ma J."/>
        </authorList>
    </citation>
    <scope>NUCLEOTIDE SEQUENCE [LARGE SCALE GENOMIC DNA]</scope>
    <source>
        <strain evidence="3">CGMCC 1.12942</strain>
    </source>
</reference>
<dbReference type="EMBL" id="JBHTBW010000021">
    <property type="protein sequence ID" value="MFC7441217.1"/>
    <property type="molecule type" value="Genomic_DNA"/>
</dbReference>
<evidence type="ECO:0008006" key="4">
    <source>
        <dbReference type="Google" id="ProtNLM"/>
    </source>
</evidence>
<accession>A0ABW2RJL2</accession>
<proteinExistence type="predicted"/>
<comment type="caution">
    <text evidence="2">The sequence shown here is derived from an EMBL/GenBank/DDBJ whole genome shotgun (WGS) entry which is preliminary data.</text>
</comment>